<accession>A0A8S5UQI9</accession>
<evidence type="ECO:0000313" key="1">
    <source>
        <dbReference type="EMBL" id="DAF96760.1"/>
    </source>
</evidence>
<dbReference type="EMBL" id="BK016120">
    <property type="protein sequence ID" value="DAF96760.1"/>
    <property type="molecule type" value="Genomic_DNA"/>
</dbReference>
<sequence length="90" mass="10231">MRSVPHALALSDTRVADRWLRAHLPRWSCPPACIADWLILPYLLPSPCSYSRAHARLPRHWYSASCGLHHLAHPSIGNTRKVSAFGWHKT</sequence>
<proteinExistence type="predicted"/>
<name>A0A8S5UQI9_9CAUD</name>
<reference evidence="1" key="1">
    <citation type="journal article" date="2021" name="Proc. Natl. Acad. Sci. U.S.A.">
        <title>A Catalog of Tens of Thousands of Viruses from Human Metagenomes Reveals Hidden Associations with Chronic Diseases.</title>
        <authorList>
            <person name="Tisza M.J."/>
            <person name="Buck C.B."/>
        </authorList>
    </citation>
    <scope>NUCLEOTIDE SEQUENCE</scope>
    <source>
        <strain evidence="1">CtfrT39</strain>
    </source>
</reference>
<protein>
    <submittedName>
        <fullName evidence="1">Uncharacterized protein</fullName>
    </submittedName>
</protein>
<organism evidence="1">
    <name type="scientific">Siphoviridae sp. ctfrT39</name>
    <dbReference type="NCBI Taxonomy" id="2825598"/>
    <lineage>
        <taxon>Viruses</taxon>
        <taxon>Duplodnaviria</taxon>
        <taxon>Heunggongvirae</taxon>
        <taxon>Uroviricota</taxon>
        <taxon>Caudoviricetes</taxon>
    </lineage>
</organism>